<dbReference type="Gene3D" id="1.20.1250.20">
    <property type="entry name" value="MFS general substrate transporter like domains"/>
    <property type="match status" value="1"/>
</dbReference>
<feature type="transmembrane region" description="Helical" evidence="4">
    <location>
        <begin position="329"/>
        <end position="351"/>
    </location>
</feature>
<sequence>MTAAHHPSSAPAPLTPASPAPLSHGLDRRATWVIACAGLVLFLSLGQRHAFGLYVLPVTGSFDWDRTTFSFAIALQNLVWGLAQPFSGMLADQHGPRRVMLGGAVLYVAGLAAMPFASSGWAFATVAGVLVGLGLSGTGFGIVYGAAGKAVSDAQRPRALGIVGAFGGAGQFVMLPLNQKLIDALGWSSAILVAATLLAAMLPLALGAGRPVAPAAPSTAAPPPALGAALRQAFGDRDFWLIGLGFLSCGFHLAFIATHLPAYLAGRGLGPQVAATALGLVALTNIAGTYLFGAWAARWQRKHLLAALYTARTLAIALFVTLPTTAVSVYVFAAVMGFLWLGTLPLTNGLLSQLFGMRYITTLFGFVFLWHQIGSFLGVWLGGLVFDATGSYALVWALACVLGLVSAVANLPVRERRAAVLEGQPA</sequence>
<feature type="transmembrane region" description="Helical" evidence="4">
    <location>
        <begin position="304"/>
        <end position="323"/>
    </location>
</feature>
<proteinExistence type="predicted"/>
<feature type="transmembrane region" description="Helical" evidence="4">
    <location>
        <begin position="363"/>
        <end position="386"/>
    </location>
</feature>
<feature type="transmembrane region" description="Helical" evidence="4">
    <location>
        <begin position="123"/>
        <end position="147"/>
    </location>
</feature>
<dbReference type="EMBL" id="QFPP01000103">
    <property type="protein sequence ID" value="PZQ75045.1"/>
    <property type="molecule type" value="Genomic_DNA"/>
</dbReference>
<reference evidence="6 7" key="1">
    <citation type="submission" date="2017-08" db="EMBL/GenBank/DDBJ databases">
        <title>Infants hospitalized years apart are colonized by the same room-sourced microbial strains.</title>
        <authorList>
            <person name="Brooks B."/>
            <person name="Olm M.R."/>
            <person name="Firek B.A."/>
            <person name="Baker R."/>
            <person name="Thomas B.C."/>
            <person name="Morowitz M.J."/>
            <person name="Banfield J.F."/>
        </authorList>
    </citation>
    <scope>NUCLEOTIDE SEQUENCE [LARGE SCALE GENOMIC DNA]</scope>
    <source>
        <strain evidence="6">S2_005_003_R2_41</strain>
    </source>
</reference>
<organism evidence="6 7">
    <name type="scientific">Variovorax paradoxus</name>
    <dbReference type="NCBI Taxonomy" id="34073"/>
    <lineage>
        <taxon>Bacteria</taxon>
        <taxon>Pseudomonadati</taxon>
        <taxon>Pseudomonadota</taxon>
        <taxon>Betaproteobacteria</taxon>
        <taxon>Burkholderiales</taxon>
        <taxon>Comamonadaceae</taxon>
        <taxon>Variovorax</taxon>
    </lineage>
</organism>
<feature type="transmembrane region" description="Helical" evidence="4">
    <location>
        <begin position="239"/>
        <end position="260"/>
    </location>
</feature>
<feature type="transmembrane region" description="Helical" evidence="4">
    <location>
        <begin position="392"/>
        <end position="411"/>
    </location>
</feature>
<comment type="caution">
    <text evidence="6">The sequence shown here is derived from an EMBL/GenBank/DDBJ whole genome shotgun (WGS) entry which is preliminary data.</text>
</comment>
<keyword evidence="3 4" id="KW-0472">Membrane</keyword>
<feature type="transmembrane region" description="Helical" evidence="4">
    <location>
        <begin position="272"/>
        <end position="292"/>
    </location>
</feature>
<dbReference type="CDD" id="cd17355">
    <property type="entry name" value="MFS_YcxA_like"/>
    <property type="match status" value="1"/>
</dbReference>
<evidence type="ECO:0000256" key="4">
    <source>
        <dbReference type="SAM" id="Phobius"/>
    </source>
</evidence>
<dbReference type="InterPro" id="IPR020846">
    <property type="entry name" value="MFS_dom"/>
</dbReference>
<dbReference type="GO" id="GO:0022857">
    <property type="term" value="F:transmembrane transporter activity"/>
    <property type="evidence" value="ECO:0007669"/>
    <property type="project" value="InterPro"/>
</dbReference>
<feature type="transmembrane region" description="Helical" evidence="4">
    <location>
        <begin position="32"/>
        <end position="56"/>
    </location>
</feature>
<accession>A0A2W5QJN3</accession>
<dbReference type="InterPro" id="IPR050327">
    <property type="entry name" value="Proton-linked_MCT"/>
</dbReference>
<feature type="domain" description="Major facilitator superfamily (MFS) profile" evidence="5">
    <location>
        <begin position="30"/>
        <end position="415"/>
    </location>
</feature>
<evidence type="ECO:0000259" key="5">
    <source>
        <dbReference type="PROSITE" id="PS50850"/>
    </source>
</evidence>
<dbReference type="InterPro" id="IPR036259">
    <property type="entry name" value="MFS_trans_sf"/>
</dbReference>
<dbReference type="Pfam" id="PF07690">
    <property type="entry name" value="MFS_1"/>
    <property type="match status" value="1"/>
</dbReference>
<evidence type="ECO:0000256" key="1">
    <source>
        <dbReference type="ARBA" id="ARBA00022692"/>
    </source>
</evidence>
<gene>
    <name evidence="6" type="ORF">DI563_10700</name>
</gene>
<name>A0A2W5QJN3_VARPD</name>
<dbReference type="SUPFAM" id="SSF103473">
    <property type="entry name" value="MFS general substrate transporter"/>
    <property type="match status" value="1"/>
</dbReference>
<evidence type="ECO:0000313" key="6">
    <source>
        <dbReference type="EMBL" id="PZQ75045.1"/>
    </source>
</evidence>
<feature type="transmembrane region" description="Helical" evidence="4">
    <location>
        <begin position="159"/>
        <end position="178"/>
    </location>
</feature>
<protein>
    <submittedName>
        <fullName evidence="6">MFS transporter</fullName>
    </submittedName>
</protein>
<dbReference type="PANTHER" id="PTHR11360">
    <property type="entry name" value="MONOCARBOXYLATE TRANSPORTER"/>
    <property type="match status" value="1"/>
</dbReference>
<keyword evidence="1 4" id="KW-0812">Transmembrane</keyword>
<feature type="transmembrane region" description="Helical" evidence="4">
    <location>
        <begin position="184"/>
        <end position="206"/>
    </location>
</feature>
<evidence type="ECO:0000313" key="7">
    <source>
        <dbReference type="Proteomes" id="UP000249135"/>
    </source>
</evidence>
<dbReference type="PROSITE" id="PS50850">
    <property type="entry name" value="MFS"/>
    <property type="match status" value="1"/>
</dbReference>
<dbReference type="InterPro" id="IPR011701">
    <property type="entry name" value="MFS"/>
</dbReference>
<evidence type="ECO:0000256" key="2">
    <source>
        <dbReference type="ARBA" id="ARBA00022989"/>
    </source>
</evidence>
<keyword evidence="2 4" id="KW-1133">Transmembrane helix</keyword>
<dbReference type="AlphaFoldDB" id="A0A2W5QJN3"/>
<dbReference type="Proteomes" id="UP000249135">
    <property type="component" value="Unassembled WGS sequence"/>
</dbReference>
<evidence type="ECO:0000256" key="3">
    <source>
        <dbReference type="ARBA" id="ARBA00023136"/>
    </source>
</evidence>
<feature type="transmembrane region" description="Helical" evidence="4">
    <location>
        <begin position="99"/>
        <end position="117"/>
    </location>
</feature>
<dbReference type="PANTHER" id="PTHR11360:SF284">
    <property type="entry name" value="EG:103B4.3 PROTEIN-RELATED"/>
    <property type="match status" value="1"/>
</dbReference>